<keyword evidence="2" id="KW-0732">Signal</keyword>
<feature type="chain" id="PRO_5008592913" evidence="2">
    <location>
        <begin position="23"/>
        <end position="398"/>
    </location>
</feature>
<protein>
    <submittedName>
        <fullName evidence="3">TraW family conjugative transfer protein</fullName>
    </submittedName>
</protein>
<organism evidence="3 4">
    <name type="scientific">Buttiauxella noackiae ATCC 51607</name>
    <dbReference type="NCBI Taxonomy" id="1354255"/>
    <lineage>
        <taxon>Bacteria</taxon>
        <taxon>Pseudomonadati</taxon>
        <taxon>Pseudomonadota</taxon>
        <taxon>Gammaproteobacteria</taxon>
        <taxon>Enterobacterales</taxon>
        <taxon>Enterobacteriaceae</taxon>
        <taxon>Buttiauxella</taxon>
    </lineage>
</organism>
<feature type="compositionally biased region" description="Low complexity" evidence="1">
    <location>
        <begin position="121"/>
        <end position="133"/>
    </location>
</feature>
<evidence type="ECO:0000313" key="4">
    <source>
        <dbReference type="Proteomes" id="UP000078286"/>
    </source>
</evidence>
<comment type="caution">
    <text evidence="3">The sequence shown here is derived from an EMBL/GenBank/DDBJ whole genome shotgun (WGS) entry which is preliminary data.</text>
</comment>
<gene>
    <name evidence="3" type="ORF">M979_4353</name>
</gene>
<evidence type="ECO:0000256" key="2">
    <source>
        <dbReference type="SAM" id="SignalP"/>
    </source>
</evidence>
<evidence type="ECO:0000313" key="3">
    <source>
        <dbReference type="EMBL" id="OAT14667.1"/>
    </source>
</evidence>
<dbReference type="InterPro" id="IPR053782">
    <property type="entry name" value="TraW-like"/>
</dbReference>
<dbReference type="EMBL" id="LXEO01000070">
    <property type="protein sequence ID" value="OAT14667.1"/>
    <property type="molecule type" value="Genomic_DNA"/>
</dbReference>
<reference evidence="3 4" key="1">
    <citation type="submission" date="2016-04" db="EMBL/GenBank/DDBJ databases">
        <title>ATOL: Assembling a taxonomically balanced genome-scale reconstruction of the evolutionary history of the Enterobacteriaceae.</title>
        <authorList>
            <person name="Plunkett G.III."/>
            <person name="Neeno-Eckwall E.C."/>
            <person name="Glasner J.D."/>
            <person name="Perna N.T."/>
        </authorList>
    </citation>
    <scope>NUCLEOTIDE SEQUENCE [LARGE SCALE GENOMIC DNA]</scope>
    <source>
        <strain evidence="3 4">ATCC 51607</strain>
    </source>
</reference>
<feature type="region of interest" description="Disordered" evidence="1">
    <location>
        <begin position="287"/>
        <end position="306"/>
    </location>
</feature>
<dbReference type="NCBIfam" id="NF033888">
    <property type="entry name" value="conj_TraW"/>
    <property type="match status" value="1"/>
</dbReference>
<feature type="signal peptide" evidence="2">
    <location>
        <begin position="1"/>
        <end position="22"/>
    </location>
</feature>
<accession>A0A1B7HGI2</accession>
<proteinExistence type="predicted"/>
<name>A0A1B7HGI2_9ENTR</name>
<feature type="region of interest" description="Disordered" evidence="1">
    <location>
        <begin position="113"/>
        <end position="133"/>
    </location>
</feature>
<evidence type="ECO:0000256" key="1">
    <source>
        <dbReference type="SAM" id="MobiDB-lite"/>
    </source>
</evidence>
<dbReference type="AlphaFoldDB" id="A0A1B7HGI2"/>
<dbReference type="RefSeq" id="WP_064556368.1">
    <property type="nucleotide sequence ID" value="NZ_LXEO01000070.1"/>
</dbReference>
<keyword evidence="4" id="KW-1185">Reference proteome</keyword>
<sequence length="398" mass="42941">MRKMLLAACVGSLMLPAVQALAYTVNVNSSIPITTQVVPQLSTANGTLSGILTTTRELGGAVSSGNDKIAAMIQQSNENMQQFATYAQQAQNLETARRSYTVPASICSESGSGQAAQINRQSGSKQGKLSSGKAVSNTAVKKVLENKAAAPEQDLFATANVHSQYCTASDVQAWGEICKRESELPGGDKQLRSVLAGAGKEDKAPELTFTPEQTDAAMMYMKNSVRKSVGRTLKKGEIKTDAGRQYLGMATQHEAIQSAAEQPQLAMIAGSQPSEATKDVLEEALQSPSSKAWFDENASPEARRSGMMSQREFEAFEVNRRYANTDYLTDLQEMDGDNLARESIRIQSLQNALLLSIRQQLQENAILAGQQLSIAGANYYEPRMAQKLQQVSTGAARE</sequence>
<dbReference type="PATRIC" id="fig|1354255.3.peg.4483"/>
<dbReference type="Proteomes" id="UP000078286">
    <property type="component" value="Unassembled WGS sequence"/>
</dbReference>